<evidence type="ECO:0000256" key="1">
    <source>
        <dbReference type="SAM" id="Coils"/>
    </source>
</evidence>
<dbReference type="Proteomes" id="UP001642483">
    <property type="component" value="Unassembled WGS sequence"/>
</dbReference>
<accession>A0ABP0GGY4</accession>
<comment type="caution">
    <text evidence="3">The sequence shown here is derived from an EMBL/GenBank/DDBJ whole genome shotgun (WGS) entry which is preliminary data.</text>
</comment>
<evidence type="ECO:0000256" key="2">
    <source>
        <dbReference type="SAM" id="MobiDB-lite"/>
    </source>
</evidence>
<feature type="coiled-coil region" evidence="1">
    <location>
        <begin position="319"/>
        <end position="346"/>
    </location>
</feature>
<dbReference type="PANTHER" id="PTHR35083:SF1">
    <property type="entry name" value="RGD1565685 PROTEIN"/>
    <property type="match status" value="1"/>
</dbReference>
<keyword evidence="4" id="KW-1185">Reference proteome</keyword>
<keyword evidence="1" id="KW-0175">Coiled coil</keyword>
<feature type="compositionally biased region" description="Polar residues" evidence="2">
    <location>
        <begin position="542"/>
        <end position="551"/>
    </location>
</feature>
<evidence type="ECO:0000313" key="3">
    <source>
        <dbReference type="EMBL" id="CAK8690992.1"/>
    </source>
</evidence>
<dbReference type="InterPro" id="IPR027897">
    <property type="entry name" value="DUF4559"/>
</dbReference>
<organism evidence="3 4">
    <name type="scientific">Clavelina lepadiformis</name>
    <name type="common">Light-bulb sea squirt</name>
    <name type="synonym">Ascidia lepadiformis</name>
    <dbReference type="NCBI Taxonomy" id="159417"/>
    <lineage>
        <taxon>Eukaryota</taxon>
        <taxon>Metazoa</taxon>
        <taxon>Chordata</taxon>
        <taxon>Tunicata</taxon>
        <taxon>Ascidiacea</taxon>
        <taxon>Aplousobranchia</taxon>
        <taxon>Clavelinidae</taxon>
        <taxon>Clavelina</taxon>
    </lineage>
</organism>
<feature type="compositionally biased region" description="Gly residues" evidence="2">
    <location>
        <begin position="560"/>
        <end position="569"/>
    </location>
</feature>
<sequence length="941" mass="105114">MKYFSVRFSNLVKCFSLKTIPSSANSSSESSWLSLINSNNYKNWLKTSLALRFACDFVSPVLEDIVRKMHFDLLRKNGYQALSSMTSLKRKKVSESSLLHKWMRSVLDLHRHPPSFGEVLRVSDVTKWPTYEGAWEIAKVFMARGYRSGEAGATSPGSFDSSALLNFMYKCRQADGCVSDLQLVKNMIQVRNRTMHCPRLEFNDHEFDENFESIFALLQDEKLQSHAIKYPESQGILESLVKMKESNLNINSSAKLTLNLFREDLWENAECSNPNPSGSTYLSLKQLVNNILTLPEANVSFSSLNYQLGSLEAKICGSLQNSQNTIRKVSKQVTRMNSELSQLRNVLSQTPSPEALHEQSQDVQQKRALEIMTQKPRQTNVNGNGRSSHLSSLVAQNDIFKHYKEFNSGYSFLPSNWKYDQSTGTAFGKNSFNKKLSPNESFSSGSLFSSWKSTAVFRGNQNKLHLCQSERLLHCHTAATFDNHAKGANSAHRETKRNSRTSQLLTLKRSASYGIETSDAKRGRFDDGNDKDDTKNRKINSKIHQPSSLVVTQDKKPFKSGGGGGGGSGSNITGMQEKLQNYLRLQGEDRELSFIVEKDASFKYHSTVKFISNYALTSSVLCASSKEAEQQAAVEALNWIGCPYIHDVKNAKVSFDNSCLAIIGRGPTYTTSSVGKQLHISLVQLYNNGYISTIGAESILPDNRLYLKECYKSFDCKVDTESLVAKAALEKLDVNTADVADYKHALGSICLAAGATLPVYETNTVSESGKLCRSSTVRTYIRDFLLFDKSREGEGEGPEDLSLESDAFYFCRPEPDIIEAYSTQPHRTQLAAEQDASYTILKLLNWSRPNLNACRGRYKQELKTYADDLDLTPVFHTLQVKSDVDLVEMYKCVVSSSCLKGTEEPLSVSSDRKGFATPQEAKESAARNALIMLGQDVVNSS</sequence>
<proteinExistence type="predicted"/>
<evidence type="ECO:0008006" key="5">
    <source>
        <dbReference type="Google" id="ProtNLM"/>
    </source>
</evidence>
<feature type="compositionally biased region" description="Basic and acidic residues" evidence="2">
    <location>
        <begin position="518"/>
        <end position="536"/>
    </location>
</feature>
<evidence type="ECO:0000313" key="4">
    <source>
        <dbReference type="Proteomes" id="UP001642483"/>
    </source>
</evidence>
<gene>
    <name evidence="3" type="ORF">CVLEPA_LOCUS23530</name>
</gene>
<reference evidence="3 4" key="1">
    <citation type="submission" date="2024-02" db="EMBL/GenBank/DDBJ databases">
        <authorList>
            <person name="Daric V."/>
            <person name="Darras S."/>
        </authorList>
    </citation>
    <scope>NUCLEOTIDE SEQUENCE [LARGE SCALE GENOMIC DNA]</scope>
</reference>
<name>A0ABP0GGY4_CLALP</name>
<feature type="region of interest" description="Disordered" evidence="2">
    <location>
        <begin position="518"/>
        <end position="573"/>
    </location>
</feature>
<protein>
    <recommendedName>
        <fullName evidence="5">DRBM domain-containing protein</fullName>
    </recommendedName>
</protein>
<dbReference type="Pfam" id="PF15112">
    <property type="entry name" value="DUF4559"/>
    <property type="match status" value="1"/>
</dbReference>
<dbReference type="PANTHER" id="PTHR35083">
    <property type="entry name" value="RGD1565685 PROTEIN"/>
    <property type="match status" value="1"/>
</dbReference>
<dbReference type="EMBL" id="CAWYQH010000119">
    <property type="protein sequence ID" value="CAK8690992.1"/>
    <property type="molecule type" value="Genomic_DNA"/>
</dbReference>